<sequence length="422" mass="46358">MDPRIKVPFVLVLVETTLVVLFGVCVRFDTSLQPKSLRLSEDRESRVFNEYYPMFEDVHVMVYVGFGYLMTFLKRYGYGAVGYTLLLSAIVLQWAVLMRGIWQVRQAKVLLDVESLLGAEFSVVTFLISFGVVLGKTSVVQSTVMALVETAIGASNEYLGVQVFQAVDPGGSIFLHTFGAYFGLAVAVVIHQKDFVDHRNEGSVYTSDIFAMIGTLFLWLFWPSFNGASVHGAERHRAVVNTYLALTASCVAAFAVSSSVDDHGKFGMVHVQNSTLAGGVAIGTTANIMADPHSAIIVGSVAGVISALGYKYLTPFLARRWKIHDTCGVNNLHGMPGLLAGLISIIVAAVVSTDTHGFLLRLSCFDPVEVHGFFDDTLAWDVAGPELPIFVEVKPRRQSPQRRPLRFKTRVRAIMQNSRTQH</sequence>
<gene>
    <name evidence="1" type="ORF">HPB47_009326</name>
</gene>
<organism evidence="1 2">
    <name type="scientific">Ixodes persulcatus</name>
    <name type="common">Taiga tick</name>
    <dbReference type="NCBI Taxonomy" id="34615"/>
    <lineage>
        <taxon>Eukaryota</taxon>
        <taxon>Metazoa</taxon>
        <taxon>Ecdysozoa</taxon>
        <taxon>Arthropoda</taxon>
        <taxon>Chelicerata</taxon>
        <taxon>Arachnida</taxon>
        <taxon>Acari</taxon>
        <taxon>Parasitiformes</taxon>
        <taxon>Ixodida</taxon>
        <taxon>Ixodoidea</taxon>
        <taxon>Ixodidae</taxon>
        <taxon>Ixodinae</taxon>
        <taxon>Ixodes</taxon>
    </lineage>
</organism>
<protein>
    <submittedName>
        <fullName evidence="1">Uncharacterized protein</fullName>
    </submittedName>
</protein>
<accession>A0AC60P271</accession>
<comment type="caution">
    <text evidence="1">The sequence shown here is derived from an EMBL/GenBank/DDBJ whole genome shotgun (WGS) entry which is preliminary data.</text>
</comment>
<proteinExistence type="predicted"/>
<name>A0AC60P271_IXOPE</name>
<dbReference type="Proteomes" id="UP000805193">
    <property type="component" value="Unassembled WGS sequence"/>
</dbReference>
<evidence type="ECO:0000313" key="2">
    <source>
        <dbReference type="Proteomes" id="UP000805193"/>
    </source>
</evidence>
<keyword evidence="2" id="KW-1185">Reference proteome</keyword>
<reference evidence="1 2" key="1">
    <citation type="journal article" date="2020" name="Cell">
        <title>Large-Scale Comparative Analyses of Tick Genomes Elucidate Their Genetic Diversity and Vector Capacities.</title>
        <authorList>
            <consortium name="Tick Genome and Microbiome Consortium (TIGMIC)"/>
            <person name="Jia N."/>
            <person name="Wang J."/>
            <person name="Shi W."/>
            <person name="Du L."/>
            <person name="Sun Y."/>
            <person name="Zhan W."/>
            <person name="Jiang J.F."/>
            <person name="Wang Q."/>
            <person name="Zhang B."/>
            <person name="Ji P."/>
            <person name="Bell-Sakyi L."/>
            <person name="Cui X.M."/>
            <person name="Yuan T.T."/>
            <person name="Jiang B.G."/>
            <person name="Yang W.F."/>
            <person name="Lam T.T."/>
            <person name="Chang Q.C."/>
            <person name="Ding S.J."/>
            <person name="Wang X.J."/>
            <person name="Zhu J.G."/>
            <person name="Ruan X.D."/>
            <person name="Zhao L."/>
            <person name="Wei J.T."/>
            <person name="Ye R.Z."/>
            <person name="Que T.C."/>
            <person name="Du C.H."/>
            <person name="Zhou Y.H."/>
            <person name="Cheng J.X."/>
            <person name="Dai P.F."/>
            <person name="Guo W.B."/>
            <person name="Han X.H."/>
            <person name="Huang E.J."/>
            <person name="Li L.F."/>
            <person name="Wei W."/>
            <person name="Gao Y.C."/>
            <person name="Liu J.Z."/>
            <person name="Shao H.Z."/>
            <person name="Wang X."/>
            <person name="Wang C.C."/>
            <person name="Yang T.C."/>
            <person name="Huo Q.B."/>
            <person name="Li W."/>
            <person name="Chen H.Y."/>
            <person name="Chen S.E."/>
            <person name="Zhou L.G."/>
            <person name="Ni X.B."/>
            <person name="Tian J.H."/>
            <person name="Sheng Y."/>
            <person name="Liu T."/>
            <person name="Pan Y.S."/>
            <person name="Xia L.Y."/>
            <person name="Li J."/>
            <person name="Zhao F."/>
            <person name="Cao W.C."/>
        </authorList>
    </citation>
    <scope>NUCLEOTIDE SEQUENCE [LARGE SCALE GENOMIC DNA]</scope>
    <source>
        <strain evidence="1">Iper-2018</strain>
    </source>
</reference>
<evidence type="ECO:0000313" key="1">
    <source>
        <dbReference type="EMBL" id="KAG0413518.1"/>
    </source>
</evidence>
<dbReference type="EMBL" id="JABSTQ010011251">
    <property type="protein sequence ID" value="KAG0413518.1"/>
    <property type="molecule type" value="Genomic_DNA"/>
</dbReference>